<dbReference type="EMBL" id="CTEE01000001">
    <property type="protein sequence ID" value="CQD20982.1"/>
    <property type="molecule type" value="Genomic_DNA"/>
</dbReference>
<dbReference type="Gene3D" id="3.40.50.9200">
    <property type="entry name" value="Hypothetical protein MTH538"/>
    <property type="match status" value="1"/>
</dbReference>
<dbReference type="Proteomes" id="UP000199251">
    <property type="component" value="Unassembled WGS sequence"/>
</dbReference>
<dbReference type="RefSeq" id="WP_090606757.1">
    <property type="nucleotide sequence ID" value="NZ_CTEE01000001.1"/>
</dbReference>
<dbReference type="AlphaFoldDB" id="A0A0E4H0Q6"/>
<accession>A0A0E4H0Q6</accession>
<evidence type="ECO:0000259" key="1">
    <source>
        <dbReference type="Pfam" id="PF08937"/>
    </source>
</evidence>
<organism evidence="2 3">
    <name type="scientific">Mycobacterium lentiflavum</name>
    <dbReference type="NCBI Taxonomy" id="141349"/>
    <lineage>
        <taxon>Bacteria</taxon>
        <taxon>Bacillati</taxon>
        <taxon>Actinomycetota</taxon>
        <taxon>Actinomycetes</taxon>
        <taxon>Mycobacteriales</taxon>
        <taxon>Mycobacteriaceae</taxon>
        <taxon>Mycobacterium</taxon>
        <taxon>Mycobacterium simiae complex</taxon>
    </lineage>
</organism>
<gene>
    <name evidence="2" type="ORF">BN1232_05107</name>
</gene>
<reference evidence="2 3" key="1">
    <citation type="submission" date="2015-03" db="EMBL/GenBank/DDBJ databases">
        <authorList>
            <person name="Urmite Genomes"/>
        </authorList>
    </citation>
    <scope>NUCLEOTIDE SEQUENCE [LARGE SCALE GENOMIC DNA]</scope>
    <source>
        <strain evidence="2 3">CSUR P1491</strain>
    </source>
</reference>
<dbReference type="Pfam" id="PF08937">
    <property type="entry name" value="ThsB_TIR"/>
    <property type="match status" value="1"/>
</dbReference>
<dbReference type="InterPro" id="IPR036490">
    <property type="entry name" value="ThsB_TIR-like_sf"/>
</dbReference>
<protein>
    <recommendedName>
        <fullName evidence="1">Thoeris protein ThsB TIR-like domain-containing protein</fullName>
    </recommendedName>
</protein>
<name>A0A0E4H0Q6_MYCLN</name>
<dbReference type="OrthoDB" id="9811746at2"/>
<dbReference type="InterPro" id="IPR015032">
    <property type="entry name" value="ThsB__TIR-like_domain"/>
</dbReference>
<proteinExistence type="predicted"/>
<sequence>MAKSVFFSFHYERDAWRVQQIINMGVLEGQPILKPQEWEEVKRKGEQAIKNWIAEKMKGKSAVVVMVGNQTANREWVRYEIRYAWDNYFPLVGIRIHGLKDSNGKTDIAGQNPFERVTLTSGGTLAHHVPLYAPSGWTSQQVHADISANLTKWVNSARGRSRS</sequence>
<feature type="domain" description="Thoeris protein ThsB TIR-like" evidence="1">
    <location>
        <begin position="6"/>
        <end position="100"/>
    </location>
</feature>
<evidence type="ECO:0000313" key="3">
    <source>
        <dbReference type="Proteomes" id="UP000199251"/>
    </source>
</evidence>
<dbReference type="STRING" id="141349.BN1232_05107"/>
<evidence type="ECO:0000313" key="2">
    <source>
        <dbReference type="EMBL" id="CQD20982.1"/>
    </source>
</evidence>
<dbReference type="SUPFAM" id="SSF52206">
    <property type="entry name" value="Hypothetical protein MTH538"/>
    <property type="match status" value="1"/>
</dbReference>